<organism evidence="1 2">
    <name type="scientific">Paenibacillus lacisoli</name>
    <dbReference type="NCBI Taxonomy" id="3064525"/>
    <lineage>
        <taxon>Bacteria</taxon>
        <taxon>Bacillati</taxon>
        <taxon>Bacillota</taxon>
        <taxon>Bacilli</taxon>
        <taxon>Bacillales</taxon>
        <taxon>Paenibacillaceae</taxon>
        <taxon>Paenibacillus</taxon>
    </lineage>
</organism>
<evidence type="ECO:0000313" key="2">
    <source>
        <dbReference type="Proteomes" id="UP001240171"/>
    </source>
</evidence>
<reference evidence="1 2" key="1">
    <citation type="submission" date="2023-07" db="EMBL/GenBank/DDBJ databases">
        <title>Paenibacillus sp. JX-17 nov. isolated from soil.</title>
        <authorList>
            <person name="Wan Y."/>
            <person name="Liu B."/>
        </authorList>
    </citation>
    <scope>NUCLEOTIDE SEQUENCE [LARGE SCALE GENOMIC DNA]</scope>
    <source>
        <strain evidence="1 2">JX-17</strain>
    </source>
</reference>
<dbReference type="Proteomes" id="UP001240171">
    <property type="component" value="Unassembled WGS sequence"/>
</dbReference>
<accession>A0ABT9CEX5</accession>
<keyword evidence="2" id="KW-1185">Reference proteome</keyword>
<proteinExistence type="predicted"/>
<gene>
    <name evidence="1" type="ORF">Q5741_15510</name>
</gene>
<name>A0ABT9CEX5_9BACL</name>
<evidence type="ECO:0008006" key="3">
    <source>
        <dbReference type="Google" id="ProtNLM"/>
    </source>
</evidence>
<evidence type="ECO:0000313" key="1">
    <source>
        <dbReference type="EMBL" id="MDO7907818.1"/>
    </source>
</evidence>
<comment type="caution">
    <text evidence="1">The sequence shown here is derived from an EMBL/GenBank/DDBJ whole genome shotgun (WGS) entry which is preliminary data.</text>
</comment>
<dbReference type="EMBL" id="JAUQTB010000010">
    <property type="protein sequence ID" value="MDO7907818.1"/>
    <property type="molecule type" value="Genomic_DNA"/>
</dbReference>
<sequence>MKKDIVYRIDSGACPGREQQASGMPHRGRSRNLRMPGWQHVVKQGGVLPQPWYRRLGEWREQE</sequence>
<dbReference type="RefSeq" id="WP_305025036.1">
    <property type="nucleotide sequence ID" value="NZ_JAUQTB010000010.1"/>
</dbReference>
<protein>
    <recommendedName>
        <fullName evidence="3">Transposase</fullName>
    </recommendedName>
</protein>